<dbReference type="OMA" id="LQPPRNE"/>
<keyword evidence="3" id="KW-1185">Reference proteome</keyword>
<feature type="compositionally biased region" description="Low complexity" evidence="1">
    <location>
        <begin position="359"/>
        <end position="372"/>
    </location>
</feature>
<evidence type="ECO:0000313" key="2">
    <source>
        <dbReference type="EnsemblPlants" id="ORUFI01G04880.1"/>
    </source>
</evidence>
<evidence type="ECO:0000256" key="1">
    <source>
        <dbReference type="SAM" id="MobiDB-lite"/>
    </source>
</evidence>
<dbReference type="Gramene" id="ORUFI01G04880.1">
    <property type="protein sequence ID" value="ORUFI01G04880.1"/>
    <property type="gene ID" value="ORUFI01G04880"/>
</dbReference>
<organism evidence="2 3">
    <name type="scientific">Oryza rufipogon</name>
    <name type="common">Brownbeard rice</name>
    <name type="synonym">Asian wild rice</name>
    <dbReference type="NCBI Taxonomy" id="4529"/>
    <lineage>
        <taxon>Eukaryota</taxon>
        <taxon>Viridiplantae</taxon>
        <taxon>Streptophyta</taxon>
        <taxon>Embryophyta</taxon>
        <taxon>Tracheophyta</taxon>
        <taxon>Spermatophyta</taxon>
        <taxon>Magnoliopsida</taxon>
        <taxon>Liliopsida</taxon>
        <taxon>Poales</taxon>
        <taxon>Poaceae</taxon>
        <taxon>BOP clade</taxon>
        <taxon>Oryzoideae</taxon>
        <taxon>Oryzeae</taxon>
        <taxon>Oryzinae</taxon>
        <taxon>Oryza</taxon>
    </lineage>
</organism>
<sequence>MHPLRRSPRIKELNEKVQVNNDQVPATKPIVLQDSNTRKRKGKLPIGHARDKNAQRTPPHQLNLQSSRQMNIGGSAYMSHLLGINPTQVHDQFGFSSASFGQSSSLPQNQATYSGILPREGQTTAYLYYPFLSSFTPDASTPSGSTSKQGTPVAHDNTTEQLRKLTEANTIGGSNPRTSSHLLNHHISSFFPVTPLPNTNHGSLAPLQPPRNEQPPLPPYVSSEITTTGNRPAESFFQPPPPPPPRPLDTGAGDNDDMAAVERGPRCDLQTVDLLSLVESVGTPGFLANSARVLGSMHEPRRGVAAAAASGGAAPPPPEPSLVLGLGDGNGDGREKAWSYWNNSSAMARTMERKRRSETATAMATATQASQALPVKTTLGLGEDAMKRRELHKPNKMEM</sequence>
<feature type="region of interest" description="Disordered" evidence="1">
    <location>
        <begin position="35"/>
        <end position="62"/>
    </location>
</feature>
<dbReference type="eggNOG" id="ENOG502R769">
    <property type="taxonomic scope" value="Eukaryota"/>
</dbReference>
<evidence type="ECO:0000313" key="3">
    <source>
        <dbReference type="Proteomes" id="UP000008022"/>
    </source>
</evidence>
<feature type="compositionally biased region" description="Polar residues" evidence="1">
    <location>
        <begin position="138"/>
        <end position="150"/>
    </location>
</feature>
<feature type="region of interest" description="Disordered" evidence="1">
    <location>
        <begin position="199"/>
        <end position="254"/>
    </location>
</feature>
<dbReference type="EnsemblPlants" id="ORUFI01G04880.1">
    <property type="protein sequence ID" value="ORUFI01G04880.1"/>
    <property type="gene ID" value="ORUFI01G04880"/>
</dbReference>
<dbReference type="HOGENOM" id="CLU_706730_0_0_1"/>
<feature type="region of interest" description="Disordered" evidence="1">
    <location>
        <begin position="138"/>
        <end position="158"/>
    </location>
</feature>
<feature type="compositionally biased region" description="Pro residues" evidence="1">
    <location>
        <begin position="238"/>
        <end position="247"/>
    </location>
</feature>
<feature type="compositionally biased region" description="Basic and acidic residues" evidence="1">
    <location>
        <begin position="384"/>
        <end position="399"/>
    </location>
</feature>
<dbReference type="AlphaFoldDB" id="A0A0E0MRZ5"/>
<accession>A0A0E0MRZ5</accession>
<feature type="region of interest" description="Disordered" evidence="1">
    <location>
        <begin position="353"/>
        <end position="399"/>
    </location>
</feature>
<dbReference type="Proteomes" id="UP000008022">
    <property type="component" value="Unassembled WGS sequence"/>
</dbReference>
<name>A0A0E0MRZ5_ORYRU</name>
<protein>
    <submittedName>
        <fullName evidence="2">Uncharacterized protein</fullName>
    </submittedName>
</protein>
<proteinExistence type="predicted"/>
<reference evidence="2" key="2">
    <citation type="submission" date="2015-06" db="UniProtKB">
        <authorList>
            <consortium name="EnsemblPlants"/>
        </authorList>
    </citation>
    <scope>IDENTIFICATION</scope>
</reference>
<reference evidence="3" key="1">
    <citation type="submission" date="2013-06" db="EMBL/GenBank/DDBJ databases">
        <authorList>
            <person name="Zhao Q."/>
        </authorList>
    </citation>
    <scope>NUCLEOTIDE SEQUENCE</scope>
    <source>
        <strain evidence="3">cv. W1943</strain>
    </source>
</reference>
<feature type="compositionally biased region" description="Pro residues" evidence="1">
    <location>
        <begin position="207"/>
        <end position="219"/>
    </location>
</feature>